<keyword evidence="7" id="KW-0328">Glycosyltransferase</keyword>
<keyword evidence="7" id="KW-0808">Transferase</keyword>
<feature type="transmembrane region" description="Helical" evidence="6">
    <location>
        <begin position="276"/>
        <end position="292"/>
    </location>
</feature>
<gene>
    <name evidence="7" type="ORF">WH95_15655</name>
</gene>
<evidence type="ECO:0000256" key="3">
    <source>
        <dbReference type="ARBA" id="ARBA00022692"/>
    </source>
</evidence>
<protein>
    <submittedName>
        <fullName evidence="7">Phosphoribose diphosphate:decaprenyl-phosphate phosphoribosyltransferase</fullName>
    </submittedName>
</protein>
<dbReference type="EMBL" id="LANI01000023">
    <property type="protein sequence ID" value="KKJ75993.1"/>
    <property type="molecule type" value="Genomic_DNA"/>
</dbReference>
<dbReference type="InterPro" id="IPR000537">
    <property type="entry name" value="UbiA_prenyltransferase"/>
</dbReference>
<reference evidence="7 8" key="1">
    <citation type="submission" date="2015-03" db="EMBL/GenBank/DDBJ databases">
        <title>Genome sequence of Kiloniella sp. P1-1, isolated from the gut microflora of Pacific white shrimp, Penaeus vannamei.</title>
        <authorList>
            <person name="Shao Z."/>
            <person name="Wang L."/>
            <person name="Li X."/>
        </authorList>
    </citation>
    <scope>NUCLEOTIDE SEQUENCE [LARGE SCALE GENOMIC DNA]</scope>
    <source>
        <strain evidence="7 8">P1-1</strain>
    </source>
</reference>
<dbReference type="Proteomes" id="UP000034491">
    <property type="component" value="Unassembled WGS sequence"/>
</dbReference>
<comment type="subcellular location">
    <subcellularLocation>
        <location evidence="1">Membrane</location>
        <topology evidence="1">Multi-pass membrane protein</topology>
    </subcellularLocation>
</comment>
<feature type="transmembrane region" description="Helical" evidence="6">
    <location>
        <begin position="91"/>
        <end position="111"/>
    </location>
</feature>
<feature type="transmembrane region" description="Helical" evidence="6">
    <location>
        <begin position="50"/>
        <end position="70"/>
    </location>
</feature>
<evidence type="ECO:0000313" key="8">
    <source>
        <dbReference type="Proteomes" id="UP000034491"/>
    </source>
</evidence>
<dbReference type="InterPro" id="IPR044878">
    <property type="entry name" value="UbiA_sf"/>
</dbReference>
<dbReference type="PATRIC" id="fig|1549748.8.peg.1892"/>
<evidence type="ECO:0000256" key="5">
    <source>
        <dbReference type="ARBA" id="ARBA00023136"/>
    </source>
</evidence>
<keyword evidence="3 6" id="KW-0812">Transmembrane</keyword>
<organism evidence="7 8">
    <name type="scientific">Kiloniella litopenaei</name>
    <dbReference type="NCBI Taxonomy" id="1549748"/>
    <lineage>
        <taxon>Bacteria</taxon>
        <taxon>Pseudomonadati</taxon>
        <taxon>Pseudomonadota</taxon>
        <taxon>Alphaproteobacteria</taxon>
        <taxon>Rhodospirillales</taxon>
        <taxon>Kiloniellaceae</taxon>
        <taxon>Kiloniella</taxon>
    </lineage>
</organism>
<evidence type="ECO:0000256" key="2">
    <source>
        <dbReference type="ARBA" id="ARBA00022475"/>
    </source>
</evidence>
<comment type="caution">
    <text evidence="7">The sequence shown here is derived from an EMBL/GenBank/DDBJ whole genome shotgun (WGS) entry which is preliminary data.</text>
</comment>
<dbReference type="GO" id="GO:0016757">
    <property type="term" value="F:glycosyltransferase activity"/>
    <property type="evidence" value="ECO:0007669"/>
    <property type="project" value="UniProtKB-KW"/>
</dbReference>
<feature type="transmembrane region" description="Helical" evidence="6">
    <location>
        <begin position="172"/>
        <end position="188"/>
    </location>
</feature>
<keyword evidence="8" id="KW-1185">Reference proteome</keyword>
<keyword evidence="4 6" id="KW-1133">Transmembrane helix</keyword>
<feature type="transmembrane region" description="Helical" evidence="6">
    <location>
        <begin position="28"/>
        <end position="44"/>
    </location>
</feature>
<dbReference type="InterPro" id="IPR050475">
    <property type="entry name" value="Prenyltransferase_related"/>
</dbReference>
<feature type="transmembrane region" description="Helical" evidence="6">
    <location>
        <begin position="239"/>
        <end position="256"/>
    </location>
</feature>
<evidence type="ECO:0000313" key="7">
    <source>
        <dbReference type="EMBL" id="KKJ75993.1"/>
    </source>
</evidence>
<dbReference type="PANTHER" id="PTHR42723:SF1">
    <property type="entry name" value="CHLOROPHYLL SYNTHASE, CHLOROPLASTIC"/>
    <property type="match status" value="1"/>
</dbReference>
<dbReference type="RefSeq" id="WP_046509001.1">
    <property type="nucleotide sequence ID" value="NZ_LANI01000023.1"/>
</dbReference>
<dbReference type="GO" id="GO:0016765">
    <property type="term" value="F:transferase activity, transferring alkyl or aryl (other than methyl) groups"/>
    <property type="evidence" value="ECO:0007669"/>
    <property type="project" value="InterPro"/>
</dbReference>
<keyword evidence="5 6" id="KW-0472">Membrane</keyword>
<accession>A0A0M2R8U4</accession>
<dbReference type="Pfam" id="PF01040">
    <property type="entry name" value="UbiA"/>
    <property type="match status" value="1"/>
</dbReference>
<dbReference type="CDD" id="cd13963">
    <property type="entry name" value="PT_UbiA_2"/>
    <property type="match status" value="1"/>
</dbReference>
<proteinExistence type="predicted"/>
<keyword evidence="2" id="KW-1003">Cell membrane</keyword>
<dbReference type="STRING" id="1549748.WH95_15655"/>
<feature type="transmembrane region" description="Helical" evidence="6">
    <location>
        <begin position="117"/>
        <end position="139"/>
    </location>
</feature>
<evidence type="ECO:0000256" key="1">
    <source>
        <dbReference type="ARBA" id="ARBA00004141"/>
    </source>
</evidence>
<dbReference type="PANTHER" id="PTHR42723">
    <property type="entry name" value="CHLOROPHYLL SYNTHASE"/>
    <property type="match status" value="1"/>
</dbReference>
<feature type="transmembrane region" description="Helical" evidence="6">
    <location>
        <begin position="146"/>
        <end position="166"/>
    </location>
</feature>
<sequence length="298" mass="33055">MNNKTQEQSKSHPFIGLSIAKLMRPKHWIKNGFVLAPLLFTGLFSDPDAITKTLTITFLFCIASSAVYVLNDIKDIDNDRKHPKKSQTRPLASGAISIPQALILLVCLYIILIAGYFFLPAATLVLFGYIILNIGYSFYLKHQPVLDIFTIAIGFVLRVFAGATVLHVPVSAWMFVTTLCLALFLAAVKRRQELQDRGISGREVLGAYSISLVNRFAEMAATGALVFYSLFVVTTRPELAITIPIVLFGIYRYWYIVEMTNAGESPTEALLSDPQLMITVVIWIIVSAYTIITGQAPI</sequence>
<dbReference type="Gene3D" id="1.10.357.140">
    <property type="entry name" value="UbiA prenyltransferase"/>
    <property type="match status" value="1"/>
</dbReference>
<dbReference type="GO" id="GO:0016020">
    <property type="term" value="C:membrane"/>
    <property type="evidence" value="ECO:0007669"/>
    <property type="project" value="UniProtKB-SubCell"/>
</dbReference>
<name>A0A0M2R8U4_9PROT</name>
<evidence type="ECO:0000256" key="4">
    <source>
        <dbReference type="ARBA" id="ARBA00022989"/>
    </source>
</evidence>
<evidence type="ECO:0000256" key="6">
    <source>
        <dbReference type="SAM" id="Phobius"/>
    </source>
</evidence>
<dbReference type="AlphaFoldDB" id="A0A0M2R8U4"/>